<protein>
    <recommendedName>
        <fullName evidence="1">Rab-GAP TBC domain-containing protein</fullName>
    </recommendedName>
</protein>
<dbReference type="GO" id="GO:0000133">
    <property type="term" value="C:polarisome"/>
    <property type="evidence" value="ECO:0007669"/>
    <property type="project" value="EnsemblFungi"/>
</dbReference>
<dbReference type="Pfam" id="PF00566">
    <property type="entry name" value="RabGAP-TBC"/>
    <property type="match status" value="1"/>
</dbReference>
<evidence type="ECO:0000259" key="1">
    <source>
        <dbReference type="PROSITE" id="PS50086"/>
    </source>
</evidence>
<name>H2AS02_KAZAF</name>
<dbReference type="KEGG" id="kaf:KAFR_0C01590"/>
<dbReference type="STRING" id="1071382.H2AS02"/>
<dbReference type="GO" id="GO:0031267">
    <property type="term" value="F:small GTPase binding"/>
    <property type="evidence" value="ECO:0007669"/>
    <property type="project" value="TreeGrafter"/>
</dbReference>
<dbReference type="GO" id="GO:0006887">
    <property type="term" value="P:exocytosis"/>
    <property type="evidence" value="ECO:0007669"/>
    <property type="project" value="EnsemblFungi"/>
</dbReference>
<dbReference type="FunFam" id="1.10.472.80:FF:000057">
    <property type="entry name" value="GTPase-activating protein"/>
    <property type="match status" value="1"/>
</dbReference>
<dbReference type="OrthoDB" id="294251at2759"/>
<dbReference type="AlphaFoldDB" id="H2AS02"/>
<dbReference type="GO" id="GO:0005934">
    <property type="term" value="C:cellular bud tip"/>
    <property type="evidence" value="ECO:0007669"/>
    <property type="project" value="EnsemblFungi"/>
</dbReference>
<keyword evidence="3" id="KW-1185">Reference proteome</keyword>
<dbReference type="GeneID" id="13885071"/>
<dbReference type="PANTHER" id="PTHR47219">
    <property type="entry name" value="RAB GTPASE-ACTIVATING PROTEIN 1-LIKE"/>
    <property type="match status" value="1"/>
</dbReference>
<dbReference type="InterPro" id="IPR050302">
    <property type="entry name" value="Rab_GAP_TBC_domain"/>
</dbReference>
<dbReference type="Gene3D" id="1.10.472.80">
    <property type="entry name" value="Ypt/Rab-GAP domain of gyp1p, domain 3"/>
    <property type="match status" value="1"/>
</dbReference>
<dbReference type="GO" id="GO:0043332">
    <property type="term" value="C:mating projection tip"/>
    <property type="evidence" value="ECO:0007669"/>
    <property type="project" value="EnsemblFungi"/>
</dbReference>
<dbReference type="RefSeq" id="XP_003956287.1">
    <property type="nucleotide sequence ID" value="XM_003956238.1"/>
</dbReference>
<dbReference type="PROSITE" id="PS50086">
    <property type="entry name" value="TBC_RABGAP"/>
    <property type="match status" value="1"/>
</dbReference>
<dbReference type="GO" id="GO:0005096">
    <property type="term" value="F:GTPase activator activity"/>
    <property type="evidence" value="ECO:0007669"/>
    <property type="project" value="EnsemblFungi"/>
</dbReference>
<dbReference type="SUPFAM" id="SSF47923">
    <property type="entry name" value="Ypt/Rab-GAP domain of gyp1p"/>
    <property type="match status" value="2"/>
</dbReference>
<dbReference type="eggNOG" id="KOG2058">
    <property type="taxonomic scope" value="Eukaryota"/>
</dbReference>
<dbReference type="HOGENOM" id="CLU_005350_12_2_1"/>
<dbReference type="FunFam" id="1.10.8.270:FF:000026">
    <property type="entry name" value="TBC (Tre-2/Bub2/Cdc16) domain family"/>
    <property type="match status" value="1"/>
</dbReference>
<organism evidence="2 3">
    <name type="scientific">Kazachstania africana (strain ATCC 22294 / BCRC 22015 / CBS 2517 / CECT 1963 / NBRC 1671 / NRRL Y-8276)</name>
    <name type="common">Yeast</name>
    <name type="synonym">Kluyveromyces africanus</name>
    <dbReference type="NCBI Taxonomy" id="1071382"/>
    <lineage>
        <taxon>Eukaryota</taxon>
        <taxon>Fungi</taxon>
        <taxon>Dikarya</taxon>
        <taxon>Ascomycota</taxon>
        <taxon>Saccharomycotina</taxon>
        <taxon>Saccharomycetes</taxon>
        <taxon>Saccharomycetales</taxon>
        <taxon>Saccharomycetaceae</taxon>
        <taxon>Kazachstania</taxon>
    </lineage>
</organism>
<dbReference type="SMART" id="SM00164">
    <property type="entry name" value="TBC"/>
    <property type="match status" value="1"/>
</dbReference>
<evidence type="ECO:0000313" key="3">
    <source>
        <dbReference type="Proteomes" id="UP000005220"/>
    </source>
</evidence>
<evidence type="ECO:0000313" key="2">
    <source>
        <dbReference type="EMBL" id="CCF57152.1"/>
    </source>
</evidence>
<sequence length="549" mass="64277">MSRDALMLDESTLKGRYMNSLGDLSLSVSTGELLKDVVESSAAAKRQSVPELGDQAKVRIHDSSLPNATMIIKDKIGNEEERKAITMKRYSMVSRSNPNHFDRYGFKKQTAYVTEVEYDHWWDYYSTYCYRRKQKWERLFTQLGLPVDDAPTSFPSRGEKLKRYVRKGIPAEWRGNAWWHFARGDEKLSKNKGVYDKLLLQLKHVHERKDFEVIERDLYRTFPDNIHFYKEPFQNEDPHMIQSLRRILRAFSIYDENIGYCQSLNFIAGLLLLFMDEEKAFWMLVIITKQYLPKVHSMDLEGVNIDQGVLVLCIKQYLPDIWREIETSYVTHNAAPSNIHNEYLYRLPPITLSTASWFMSCFIGVVPIETTLRIWDCLFYEKSHILFKISLGLLKLSEDELLGKKHINAKQANSFFGSETTIEQAYSQEDRDILMFQVIQTFPRKLIDPNELFDRILSKNRIPLNKMGQEEIDRCRKYVAGQRNKLRYFDGALAGSTVGLSSNKGIFLEDEAVNEILLSELFDYDKNSFSGISWNNRLKERVRRMKLKK</sequence>
<reference evidence="2 3" key="1">
    <citation type="journal article" date="2011" name="Proc. Natl. Acad. Sci. U.S.A.">
        <title>Evolutionary erosion of yeast sex chromosomes by mating-type switching accidents.</title>
        <authorList>
            <person name="Gordon J.L."/>
            <person name="Armisen D."/>
            <person name="Proux-Wera E."/>
            <person name="Oheigeartaigh S.S."/>
            <person name="Byrne K.P."/>
            <person name="Wolfe K.H."/>
        </authorList>
    </citation>
    <scope>NUCLEOTIDE SEQUENCE [LARGE SCALE GENOMIC DNA]</scope>
    <source>
        <strain evidence="3">ATCC 22294 / BCRC 22015 / CBS 2517 / CECT 1963 / NBRC 1671 / NRRL Y-8276</strain>
    </source>
</reference>
<feature type="domain" description="Rab-GAP TBC" evidence="1">
    <location>
        <begin position="168"/>
        <end position="382"/>
    </location>
</feature>
<proteinExistence type="predicted"/>
<dbReference type="Proteomes" id="UP000005220">
    <property type="component" value="Chromosome 3"/>
</dbReference>
<dbReference type="GO" id="GO:0070649">
    <property type="term" value="P:formin-nucleated actin cable assembly"/>
    <property type="evidence" value="ECO:0007669"/>
    <property type="project" value="EnsemblFungi"/>
</dbReference>
<gene>
    <name evidence="2" type="primary">KAFR0C01590</name>
    <name evidence="2" type="ORF">KAFR_0C01590</name>
</gene>
<dbReference type="PANTHER" id="PTHR47219:SF9">
    <property type="entry name" value="GTPASE ACTIVATING PROTEIN AND CENTROSOME-ASSOCIATED, ISOFORM B"/>
    <property type="match status" value="1"/>
</dbReference>
<dbReference type="InterPro" id="IPR035969">
    <property type="entry name" value="Rab-GAP_TBC_sf"/>
</dbReference>
<dbReference type="InParanoid" id="H2AS02"/>
<dbReference type="EMBL" id="HE650823">
    <property type="protein sequence ID" value="CCF57152.1"/>
    <property type="molecule type" value="Genomic_DNA"/>
</dbReference>
<accession>H2AS02</accession>
<dbReference type="Gene3D" id="1.10.8.270">
    <property type="entry name" value="putative rabgap domain of human tbc1 domain family member 14 like domains"/>
    <property type="match status" value="1"/>
</dbReference>
<dbReference type="GO" id="GO:0000131">
    <property type="term" value="C:incipient cellular bud site"/>
    <property type="evidence" value="ECO:0007669"/>
    <property type="project" value="EnsemblFungi"/>
</dbReference>
<dbReference type="InterPro" id="IPR000195">
    <property type="entry name" value="Rab-GAP-TBC_dom"/>
</dbReference>